<reference evidence="2 3" key="1">
    <citation type="submission" date="2009-01" db="EMBL/GenBank/DDBJ databases">
        <authorList>
            <person name="Fulton L."/>
            <person name="Clifton S."/>
            <person name="Fulton B."/>
            <person name="Xu J."/>
            <person name="Minx P."/>
            <person name="Pepin K.H."/>
            <person name="Johnson M."/>
            <person name="Bhonagiri V."/>
            <person name="Nash W.E."/>
            <person name="Mardis E.R."/>
            <person name="Wilson R.K."/>
        </authorList>
    </citation>
    <scope>NUCLEOTIDE SEQUENCE [LARGE SCALE GENOMIC DNA]</scope>
    <source>
        <strain evidence="3">DSM 10507 / JCM 14656 / S5a33</strain>
    </source>
</reference>
<gene>
    <name evidence="2" type="ORF">RUMHYD_02025</name>
</gene>
<proteinExistence type="predicted"/>
<protein>
    <recommendedName>
        <fullName evidence="4">Thioredoxin</fullName>
    </recommendedName>
</protein>
<evidence type="ECO:0000313" key="3">
    <source>
        <dbReference type="Proteomes" id="UP000003100"/>
    </source>
</evidence>
<reference evidence="2 3" key="2">
    <citation type="submission" date="2009-02" db="EMBL/GenBank/DDBJ databases">
        <title>Draft genome sequence of Blautia hydrogenotrophica DSM 10507 (Ruminococcus hydrogenotrophicus DSM 10507).</title>
        <authorList>
            <person name="Sudarsanam P."/>
            <person name="Ley R."/>
            <person name="Guruge J."/>
            <person name="Turnbaugh P.J."/>
            <person name="Mahowald M."/>
            <person name="Liep D."/>
            <person name="Gordon J."/>
        </authorList>
    </citation>
    <scope>NUCLEOTIDE SEQUENCE [LARGE SCALE GENOMIC DNA]</scope>
    <source>
        <strain evidence="3">DSM 10507 / JCM 14656 / S5a33</strain>
    </source>
</reference>
<dbReference type="AlphaFoldDB" id="C0CME2"/>
<dbReference type="RefSeq" id="WP_005949028.1">
    <property type="nucleotide sequence ID" value="NZ_CP136423.1"/>
</dbReference>
<keyword evidence="1" id="KW-0472">Membrane</keyword>
<organism evidence="2 3">
    <name type="scientific">Blautia hydrogenotrophica (strain DSM 10507 / JCM 14656 / S5a33)</name>
    <name type="common">Ruminococcus hydrogenotrophicus</name>
    <dbReference type="NCBI Taxonomy" id="476272"/>
    <lineage>
        <taxon>Bacteria</taxon>
        <taxon>Bacillati</taxon>
        <taxon>Bacillota</taxon>
        <taxon>Clostridia</taxon>
        <taxon>Lachnospirales</taxon>
        <taxon>Lachnospiraceae</taxon>
        <taxon>Blautia</taxon>
    </lineage>
</organism>
<dbReference type="GeneID" id="86820746"/>
<dbReference type="HOGENOM" id="CLU_209121_2_0_9"/>
<evidence type="ECO:0000313" key="2">
    <source>
        <dbReference type="EMBL" id="EEG49066.1"/>
    </source>
</evidence>
<evidence type="ECO:0000256" key="1">
    <source>
        <dbReference type="SAM" id="Phobius"/>
    </source>
</evidence>
<keyword evidence="1" id="KW-0812">Transmembrane</keyword>
<dbReference type="PATRIC" id="fig|476272.21.peg.1455"/>
<feature type="transmembrane region" description="Helical" evidence="1">
    <location>
        <begin position="7"/>
        <end position="26"/>
    </location>
</feature>
<dbReference type="Proteomes" id="UP000003100">
    <property type="component" value="Unassembled WGS sequence"/>
</dbReference>
<dbReference type="NCBIfam" id="NF040920">
    <property type="entry name" value="CD1871A_fam"/>
    <property type="match status" value="1"/>
</dbReference>
<keyword evidence="3" id="KW-1185">Reference proteome</keyword>
<dbReference type="InterPro" id="IPR047708">
    <property type="entry name" value="CD1871A-like"/>
</dbReference>
<name>C0CME2_BLAHS</name>
<sequence length="48" mass="5308">MKEKTRIYLRWGVAGLALLFMGIGAVRGELLIVWMKAINVCLECIGIG</sequence>
<dbReference type="EMBL" id="ACBZ01000103">
    <property type="protein sequence ID" value="EEG49066.1"/>
    <property type="molecule type" value="Genomic_DNA"/>
</dbReference>
<keyword evidence="1" id="KW-1133">Transmembrane helix</keyword>
<accession>C0CME2</accession>
<evidence type="ECO:0008006" key="4">
    <source>
        <dbReference type="Google" id="ProtNLM"/>
    </source>
</evidence>
<comment type="caution">
    <text evidence="2">The sequence shown here is derived from an EMBL/GenBank/DDBJ whole genome shotgun (WGS) entry which is preliminary data.</text>
</comment>